<comment type="caution">
    <text evidence="2">The sequence shown here is derived from an EMBL/GenBank/DDBJ whole genome shotgun (WGS) entry which is preliminary data.</text>
</comment>
<dbReference type="Pfam" id="PF07734">
    <property type="entry name" value="FBA_1"/>
    <property type="match status" value="1"/>
</dbReference>
<evidence type="ECO:0000313" key="3">
    <source>
        <dbReference type="Proteomes" id="UP001324115"/>
    </source>
</evidence>
<dbReference type="PANTHER" id="PTHR31672:SF13">
    <property type="entry name" value="F-BOX PROTEIN CPR30-LIKE"/>
    <property type="match status" value="1"/>
</dbReference>
<dbReference type="InterPro" id="IPR006527">
    <property type="entry name" value="F-box-assoc_dom_typ1"/>
</dbReference>
<dbReference type="CDD" id="cd22157">
    <property type="entry name" value="F-box_AtFBW1-like"/>
    <property type="match status" value="1"/>
</dbReference>
<name>A0AAN7IUT5_QUERU</name>
<evidence type="ECO:0000259" key="1">
    <source>
        <dbReference type="PROSITE" id="PS50181"/>
    </source>
</evidence>
<organism evidence="2 3">
    <name type="scientific">Quercus rubra</name>
    <name type="common">Northern red oak</name>
    <name type="synonym">Quercus borealis</name>
    <dbReference type="NCBI Taxonomy" id="3512"/>
    <lineage>
        <taxon>Eukaryota</taxon>
        <taxon>Viridiplantae</taxon>
        <taxon>Streptophyta</taxon>
        <taxon>Embryophyta</taxon>
        <taxon>Tracheophyta</taxon>
        <taxon>Spermatophyta</taxon>
        <taxon>Magnoliopsida</taxon>
        <taxon>eudicotyledons</taxon>
        <taxon>Gunneridae</taxon>
        <taxon>Pentapetalae</taxon>
        <taxon>rosids</taxon>
        <taxon>fabids</taxon>
        <taxon>Fagales</taxon>
        <taxon>Fagaceae</taxon>
        <taxon>Quercus</taxon>
    </lineage>
</organism>
<dbReference type="InterPro" id="IPR050796">
    <property type="entry name" value="SCF_F-box_component"/>
</dbReference>
<gene>
    <name evidence="2" type="ORF">RGQ29_020722</name>
</gene>
<evidence type="ECO:0000313" key="2">
    <source>
        <dbReference type="EMBL" id="KAK4590289.1"/>
    </source>
</evidence>
<dbReference type="PANTHER" id="PTHR31672">
    <property type="entry name" value="BNACNNG10540D PROTEIN"/>
    <property type="match status" value="1"/>
</dbReference>
<dbReference type="PROSITE" id="PS50181">
    <property type="entry name" value="FBOX"/>
    <property type="match status" value="1"/>
</dbReference>
<feature type="domain" description="F-box" evidence="1">
    <location>
        <begin position="1"/>
        <end position="52"/>
    </location>
</feature>
<reference evidence="2 3" key="1">
    <citation type="journal article" date="2023" name="G3 (Bethesda)">
        <title>A haplotype-resolved chromosome-scale genome for Quercus rubra L. provides insights into the genetics of adaptive traits for red oak species.</title>
        <authorList>
            <person name="Kapoor B."/>
            <person name="Jenkins J."/>
            <person name="Schmutz J."/>
            <person name="Zhebentyayeva T."/>
            <person name="Kuelheim C."/>
            <person name="Coggeshall M."/>
            <person name="Heim C."/>
            <person name="Lasky J.R."/>
            <person name="Leites L."/>
            <person name="Islam-Faridi N."/>
            <person name="Romero-Severson J."/>
            <person name="DeLeo V.L."/>
            <person name="Lucas S.M."/>
            <person name="Lazic D."/>
            <person name="Gailing O."/>
            <person name="Carlson J."/>
            <person name="Staton M."/>
        </authorList>
    </citation>
    <scope>NUCLEOTIDE SEQUENCE [LARGE SCALE GENOMIC DNA]</scope>
    <source>
        <strain evidence="2">Pseudo-F2</strain>
    </source>
</reference>
<sequence>MMSQHLPEEVVYDILIRLPVKSIFRFRCVSKSWNSIFTKPIFITTHFNFNQAKSLSNNSHNGFLLYTHKISYNIKELRTVICNSDHTLTHVSSFQIPSLEFPIHDRVIGFCKGLFCLTSYMGNSYWKIYLWNPSIRKITIAGTTNNNALANVTLGFAYHPQNNDFKILRLVCYPCKTRAPAEVEVYTLSTASWRRFVIPDSLSGSSIWVISESPSLFFKGALHFLALASTQNDIFNRFILTFDVDEEIFHEIMLPPNYLSEKYVRHTKCLTVFKGLLALIVFNCETEQSDICHIWVMREYGVVESWTKISVPIKGVARFFGCTVKGELVMGKRSPSQIFSFDPESLNEEILAIPTAKDVIYTDYFVESLNLLDWLNTKDY</sequence>
<dbReference type="NCBIfam" id="TIGR01640">
    <property type="entry name" value="F_box_assoc_1"/>
    <property type="match status" value="1"/>
</dbReference>
<dbReference type="InterPro" id="IPR036047">
    <property type="entry name" value="F-box-like_dom_sf"/>
</dbReference>
<accession>A0AAN7IUT5</accession>
<dbReference type="AlphaFoldDB" id="A0AAN7IUT5"/>
<dbReference type="InterPro" id="IPR017451">
    <property type="entry name" value="F-box-assoc_interact_dom"/>
</dbReference>
<dbReference type="SMART" id="SM00256">
    <property type="entry name" value="FBOX"/>
    <property type="match status" value="1"/>
</dbReference>
<dbReference type="EMBL" id="JAXUIC010000005">
    <property type="protein sequence ID" value="KAK4590289.1"/>
    <property type="molecule type" value="Genomic_DNA"/>
</dbReference>
<dbReference type="Proteomes" id="UP001324115">
    <property type="component" value="Unassembled WGS sequence"/>
</dbReference>
<dbReference type="Gene3D" id="1.20.1280.50">
    <property type="match status" value="1"/>
</dbReference>
<dbReference type="Pfam" id="PF00646">
    <property type="entry name" value="F-box"/>
    <property type="match status" value="1"/>
</dbReference>
<protein>
    <recommendedName>
        <fullName evidence="1">F-box domain-containing protein</fullName>
    </recommendedName>
</protein>
<dbReference type="SUPFAM" id="SSF81383">
    <property type="entry name" value="F-box domain"/>
    <property type="match status" value="1"/>
</dbReference>
<dbReference type="InterPro" id="IPR001810">
    <property type="entry name" value="F-box_dom"/>
</dbReference>
<keyword evidence="3" id="KW-1185">Reference proteome</keyword>
<proteinExistence type="predicted"/>